<dbReference type="PANTHER" id="PTHR23513:SF9">
    <property type="entry name" value="ENTEROBACTIN EXPORTER ENTS"/>
    <property type="match status" value="1"/>
</dbReference>
<feature type="transmembrane region" description="Helical" evidence="8">
    <location>
        <begin position="296"/>
        <end position="325"/>
    </location>
</feature>
<dbReference type="AlphaFoldDB" id="A0A542XAX2"/>
<evidence type="ECO:0000256" key="8">
    <source>
        <dbReference type="SAM" id="Phobius"/>
    </source>
</evidence>
<dbReference type="InterPro" id="IPR036259">
    <property type="entry name" value="MFS_trans_sf"/>
</dbReference>
<evidence type="ECO:0000256" key="7">
    <source>
        <dbReference type="SAM" id="MobiDB-lite"/>
    </source>
</evidence>
<feature type="region of interest" description="Disordered" evidence="7">
    <location>
        <begin position="425"/>
        <end position="447"/>
    </location>
</feature>
<reference evidence="9 10" key="1">
    <citation type="submission" date="2019-06" db="EMBL/GenBank/DDBJ databases">
        <title>Sequencing the genomes of 1000 actinobacteria strains.</title>
        <authorList>
            <person name="Klenk H.-P."/>
        </authorList>
    </citation>
    <scope>NUCLEOTIDE SEQUENCE [LARGE SCALE GENOMIC DNA]</scope>
    <source>
        <strain evidence="9 10">DSM 24617</strain>
    </source>
</reference>
<sequence length="447" mass="47899">MPWSTRLRALRVDTTPLRSSRDFRRLFWGGTIFWFGSMFSYVALPFHLYDLTGSNFAVGALGLVELLPLIVFGLYGGALADHLDRRVLLLATSLAQVVLVAVLTWNAFLDEPRLWLIYLIGALLAVASAMQRPAREALLQQTVRHDQLPAATALNALGREVAMLAGPALAGVLIGQIGAAWAFAVDGAALGVAVLILWGLSPRARGETGDAASLRGIVEGLRYAASRRDLMGTYLVDIIAMVMAMPVVLWPALATDVLQQPEWLGALYTAEAVGALVATATSGWTARVHHHGRAVVLAAMAWGAAIALAGLMPSMIWVLLCLVVAGSMDMLSGVFRSIIWNQTIPDRLRGRLAGIEMLSYSLGPMAGQARAGLVADAWSVRGAITSGGVACVGMVALATVWLREFWTYDARTDVHAVTERERRARLAAQQQGAQEQGRQPRGTADAG</sequence>
<dbReference type="CDD" id="cd06173">
    <property type="entry name" value="MFS_MefA_like"/>
    <property type="match status" value="1"/>
</dbReference>
<dbReference type="RefSeq" id="WP_236022293.1">
    <property type="nucleotide sequence ID" value="NZ_CAJTBP010000001.1"/>
</dbReference>
<dbReference type="GO" id="GO:0005886">
    <property type="term" value="C:plasma membrane"/>
    <property type="evidence" value="ECO:0007669"/>
    <property type="project" value="UniProtKB-SubCell"/>
</dbReference>
<comment type="caution">
    <text evidence="9">The sequence shown here is derived from an EMBL/GenBank/DDBJ whole genome shotgun (WGS) entry which is preliminary data.</text>
</comment>
<feature type="transmembrane region" description="Helical" evidence="8">
    <location>
        <begin position="87"/>
        <end position="108"/>
    </location>
</feature>
<feature type="transmembrane region" description="Helical" evidence="8">
    <location>
        <begin position="180"/>
        <end position="200"/>
    </location>
</feature>
<accession>A0A542XAX2</accession>
<keyword evidence="4 8" id="KW-0812">Transmembrane</keyword>
<evidence type="ECO:0000313" key="10">
    <source>
        <dbReference type="Proteomes" id="UP000318336"/>
    </source>
</evidence>
<feature type="transmembrane region" description="Helical" evidence="8">
    <location>
        <begin position="26"/>
        <end position="44"/>
    </location>
</feature>
<feature type="transmembrane region" description="Helical" evidence="8">
    <location>
        <begin position="151"/>
        <end position="174"/>
    </location>
</feature>
<gene>
    <name evidence="9" type="ORF">FB554_1142</name>
</gene>
<organism evidence="9 10">
    <name type="scientific">Barrientosiimonas humi</name>
    <dbReference type="NCBI Taxonomy" id="999931"/>
    <lineage>
        <taxon>Bacteria</taxon>
        <taxon>Bacillati</taxon>
        <taxon>Actinomycetota</taxon>
        <taxon>Actinomycetes</taxon>
        <taxon>Micrococcales</taxon>
        <taxon>Dermacoccaceae</taxon>
        <taxon>Barrientosiimonas</taxon>
    </lineage>
</organism>
<dbReference type="EMBL" id="VFOK01000001">
    <property type="protein sequence ID" value="TQL33009.1"/>
    <property type="molecule type" value="Genomic_DNA"/>
</dbReference>
<dbReference type="Pfam" id="PF05977">
    <property type="entry name" value="MFS_3"/>
    <property type="match status" value="1"/>
</dbReference>
<evidence type="ECO:0000256" key="2">
    <source>
        <dbReference type="ARBA" id="ARBA00022448"/>
    </source>
</evidence>
<feature type="compositionally biased region" description="Low complexity" evidence="7">
    <location>
        <begin position="426"/>
        <end position="447"/>
    </location>
</feature>
<evidence type="ECO:0000256" key="5">
    <source>
        <dbReference type="ARBA" id="ARBA00022989"/>
    </source>
</evidence>
<feature type="transmembrane region" description="Helical" evidence="8">
    <location>
        <begin position="234"/>
        <end position="253"/>
    </location>
</feature>
<name>A0A542XAX2_9MICO</name>
<keyword evidence="2" id="KW-0813">Transport</keyword>
<feature type="transmembrane region" description="Helical" evidence="8">
    <location>
        <begin position="56"/>
        <end position="75"/>
    </location>
</feature>
<protein>
    <submittedName>
        <fullName evidence="9">Putative MFS family arabinose efflux permease</fullName>
    </submittedName>
</protein>
<comment type="subcellular location">
    <subcellularLocation>
        <location evidence="1">Cell inner membrane</location>
        <topology evidence="1">Multi-pass membrane protein</topology>
    </subcellularLocation>
</comment>
<keyword evidence="3" id="KW-1003">Cell membrane</keyword>
<evidence type="ECO:0000313" key="9">
    <source>
        <dbReference type="EMBL" id="TQL33009.1"/>
    </source>
</evidence>
<keyword evidence="6 8" id="KW-0472">Membrane</keyword>
<dbReference type="Proteomes" id="UP000318336">
    <property type="component" value="Unassembled WGS sequence"/>
</dbReference>
<evidence type="ECO:0000256" key="4">
    <source>
        <dbReference type="ARBA" id="ARBA00022692"/>
    </source>
</evidence>
<feature type="transmembrane region" description="Helical" evidence="8">
    <location>
        <begin position="114"/>
        <end position="130"/>
    </location>
</feature>
<evidence type="ECO:0000256" key="6">
    <source>
        <dbReference type="ARBA" id="ARBA00023136"/>
    </source>
</evidence>
<feature type="transmembrane region" description="Helical" evidence="8">
    <location>
        <begin position="265"/>
        <end position="284"/>
    </location>
</feature>
<evidence type="ECO:0000256" key="3">
    <source>
        <dbReference type="ARBA" id="ARBA00022475"/>
    </source>
</evidence>
<dbReference type="Gene3D" id="1.20.1250.20">
    <property type="entry name" value="MFS general substrate transporter like domains"/>
    <property type="match status" value="1"/>
</dbReference>
<keyword evidence="5 8" id="KW-1133">Transmembrane helix</keyword>
<evidence type="ECO:0000256" key="1">
    <source>
        <dbReference type="ARBA" id="ARBA00004429"/>
    </source>
</evidence>
<keyword evidence="10" id="KW-1185">Reference proteome</keyword>
<dbReference type="SUPFAM" id="SSF103473">
    <property type="entry name" value="MFS general substrate transporter"/>
    <property type="match status" value="1"/>
</dbReference>
<proteinExistence type="predicted"/>
<dbReference type="InterPro" id="IPR010290">
    <property type="entry name" value="TM_effector"/>
</dbReference>
<feature type="transmembrane region" description="Helical" evidence="8">
    <location>
        <begin position="383"/>
        <end position="402"/>
    </location>
</feature>
<dbReference type="PANTHER" id="PTHR23513">
    <property type="entry name" value="INTEGRAL MEMBRANE EFFLUX PROTEIN-RELATED"/>
    <property type="match status" value="1"/>
</dbReference>